<protein>
    <recommendedName>
        <fullName evidence="12">SP-RING-type domain-containing protein</fullName>
    </recommendedName>
</protein>
<comment type="pathway">
    <text evidence="2">Protein modification; protein sumoylation.</text>
</comment>
<feature type="region of interest" description="Disordered" evidence="11">
    <location>
        <begin position="253"/>
        <end position="277"/>
    </location>
</feature>
<dbReference type="GO" id="GO:0030915">
    <property type="term" value="C:Smc5-Smc6 complex"/>
    <property type="evidence" value="ECO:0007669"/>
    <property type="project" value="InterPro"/>
</dbReference>
<dbReference type="PANTHER" id="PTHR21330">
    <property type="entry name" value="E3 SUMO-PROTEIN LIGASE NSE2"/>
    <property type="match status" value="1"/>
</dbReference>
<dbReference type="AlphaFoldDB" id="A0AAD5TJV5"/>
<evidence type="ECO:0000256" key="3">
    <source>
        <dbReference type="ARBA" id="ARBA00008212"/>
    </source>
</evidence>
<dbReference type="InterPro" id="IPR013083">
    <property type="entry name" value="Znf_RING/FYVE/PHD"/>
</dbReference>
<evidence type="ECO:0000313" key="14">
    <source>
        <dbReference type="Proteomes" id="UP001212152"/>
    </source>
</evidence>
<gene>
    <name evidence="13" type="ORF">HDU87_003444</name>
</gene>
<evidence type="ECO:0000256" key="2">
    <source>
        <dbReference type="ARBA" id="ARBA00004718"/>
    </source>
</evidence>
<dbReference type="EMBL" id="JADGJQ010000025">
    <property type="protein sequence ID" value="KAJ3178621.1"/>
    <property type="molecule type" value="Genomic_DNA"/>
</dbReference>
<evidence type="ECO:0000256" key="4">
    <source>
        <dbReference type="ARBA" id="ARBA00022679"/>
    </source>
</evidence>
<feature type="compositionally biased region" description="Acidic residues" evidence="11">
    <location>
        <begin position="267"/>
        <end position="277"/>
    </location>
</feature>
<dbReference type="SUPFAM" id="SSF57850">
    <property type="entry name" value="RING/U-box"/>
    <property type="match status" value="1"/>
</dbReference>
<keyword evidence="4" id="KW-0808">Transferase</keyword>
<dbReference type="PANTHER" id="PTHR21330:SF1">
    <property type="entry name" value="E3 SUMO-PROTEIN LIGASE NSE2"/>
    <property type="match status" value="1"/>
</dbReference>
<evidence type="ECO:0000256" key="6">
    <source>
        <dbReference type="ARBA" id="ARBA00022771"/>
    </source>
</evidence>
<keyword evidence="5" id="KW-0479">Metal-binding</keyword>
<organism evidence="13 14">
    <name type="scientific">Geranomyces variabilis</name>
    <dbReference type="NCBI Taxonomy" id="109894"/>
    <lineage>
        <taxon>Eukaryota</taxon>
        <taxon>Fungi</taxon>
        <taxon>Fungi incertae sedis</taxon>
        <taxon>Chytridiomycota</taxon>
        <taxon>Chytridiomycota incertae sedis</taxon>
        <taxon>Chytridiomycetes</taxon>
        <taxon>Spizellomycetales</taxon>
        <taxon>Powellomycetaceae</taxon>
        <taxon>Geranomyces</taxon>
    </lineage>
</organism>
<keyword evidence="14" id="KW-1185">Reference proteome</keyword>
<dbReference type="GO" id="GO:0005634">
    <property type="term" value="C:nucleus"/>
    <property type="evidence" value="ECO:0007669"/>
    <property type="project" value="UniProtKB-SubCell"/>
</dbReference>
<evidence type="ECO:0000256" key="1">
    <source>
        <dbReference type="ARBA" id="ARBA00004123"/>
    </source>
</evidence>
<dbReference type="GO" id="GO:0061665">
    <property type="term" value="F:SUMO ligase activity"/>
    <property type="evidence" value="ECO:0007669"/>
    <property type="project" value="TreeGrafter"/>
</dbReference>
<evidence type="ECO:0000256" key="7">
    <source>
        <dbReference type="ARBA" id="ARBA00022786"/>
    </source>
</evidence>
<dbReference type="PROSITE" id="PS51044">
    <property type="entry name" value="ZF_SP_RING"/>
    <property type="match status" value="1"/>
</dbReference>
<keyword evidence="9" id="KW-0539">Nucleus</keyword>
<evidence type="ECO:0000256" key="9">
    <source>
        <dbReference type="ARBA" id="ARBA00023242"/>
    </source>
</evidence>
<evidence type="ECO:0000313" key="13">
    <source>
        <dbReference type="EMBL" id="KAJ3178621.1"/>
    </source>
</evidence>
<dbReference type="InterPro" id="IPR004181">
    <property type="entry name" value="Znf_MIZ"/>
</dbReference>
<dbReference type="CDD" id="cd16651">
    <property type="entry name" value="SPL-RING_NSE2"/>
    <property type="match status" value="1"/>
</dbReference>
<dbReference type="Gene3D" id="3.30.40.10">
    <property type="entry name" value="Zinc/RING finger domain, C3HC4 (zinc finger)"/>
    <property type="match status" value="1"/>
</dbReference>
<comment type="subcellular location">
    <subcellularLocation>
        <location evidence="1">Nucleus</location>
    </subcellularLocation>
</comment>
<name>A0AAD5TJV5_9FUNG</name>
<comment type="similarity">
    <text evidence="3">Belongs to the NSE2 family.</text>
</comment>
<dbReference type="Proteomes" id="UP001212152">
    <property type="component" value="Unassembled WGS sequence"/>
</dbReference>
<evidence type="ECO:0000256" key="8">
    <source>
        <dbReference type="ARBA" id="ARBA00022833"/>
    </source>
</evidence>
<feature type="domain" description="SP-RING-type" evidence="12">
    <location>
        <begin position="176"/>
        <end position="263"/>
    </location>
</feature>
<evidence type="ECO:0000256" key="5">
    <source>
        <dbReference type="ARBA" id="ARBA00022723"/>
    </source>
</evidence>
<sequence length="277" mass="30327">MAAAAAYGTKFDVLLGHFDVCKQNNANGIVHSTDVAVDLENALAALNQADDNAAAGEDEAAAEEGFTALLESSVKGYVDLNHDIDCQLEILRSMRQALTAGQDLGGGGGVDLVTYFETQFAAAKEQWAARSDVHKYHKDTAYVEFKQKLWEERHPNRPFTLGGEQGLAGDEVDADDDDDFAIVSQVESYKCPLTQLFLEDPLTSKVCNHSYSSDAIKHHIKESLRTQPHGRAECPVAGCKHYVSLTDLKPNKKLKKQADRQRAQIEAEGDDDYAVVN</sequence>
<dbReference type="GO" id="GO:0000724">
    <property type="term" value="P:double-strand break repair via homologous recombination"/>
    <property type="evidence" value="ECO:0007669"/>
    <property type="project" value="InterPro"/>
</dbReference>
<feature type="compositionally biased region" description="Basic and acidic residues" evidence="11">
    <location>
        <begin position="256"/>
        <end position="265"/>
    </location>
</feature>
<evidence type="ECO:0000256" key="11">
    <source>
        <dbReference type="SAM" id="MobiDB-lite"/>
    </source>
</evidence>
<keyword evidence="7" id="KW-0833">Ubl conjugation pathway</keyword>
<comment type="caution">
    <text evidence="13">The sequence shown here is derived from an EMBL/GenBank/DDBJ whole genome shotgun (WGS) entry which is preliminary data.</text>
</comment>
<accession>A0AAD5TJV5</accession>
<reference evidence="13" key="1">
    <citation type="submission" date="2020-05" db="EMBL/GenBank/DDBJ databases">
        <title>Phylogenomic resolution of chytrid fungi.</title>
        <authorList>
            <person name="Stajich J.E."/>
            <person name="Amses K."/>
            <person name="Simmons R."/>
            <person name="Seto K."/>
            <person name="Myers J."/>
            <person name="Bonds A."/>
            <person name="Quandt C.A."/>
            <person name="Barry K."/>
            <person name="Liu P."/>
            <person name="Grigoriev I."/>
            <person name="Longcore J.E."/>
            <person name="James T.Y."/>
        </authorList>
    </citation>
    <scope>NUCLEOTIDE SEQUENCE</scope>
    <source>
        <strain evidence="13">JEL0379</strain>
    </source>
</reference>
<evidence type="ECO:0000256" key="10">
    <source>
        <dbReference type="PROSITE-ProRule" id="PRU00452"/>
    </source>
</evidence>
<proteinExistence type="inferred from homology"/>
<keyword evidence="6 10" id="KW-0863">Zinc-finger</keyword>
<dbReference type="GO" id="GO:0016925">
    <property type="term" value="P:protein sumoylation"/>
    <property type="evidence" value="ECO:0007669"/>
    <property type="project" value="TreeGrafter"/>
</dbReference>
<keyword evidence="8" id="KW-0862">Zinc</keyword>
<dbReference type="Pfam" id="PF11789">
    <property type="entry name" value="zf-Nse"/>
    <property type="match status" value="1"/>
</dbReference>
<evidence type="ECO:0000259" key="12">
    <source>
        <dbReference type="PROSITE" id="PS51044"/>
    </source>
</evidence>
<dbReference type="InterPro" id="IPR026846">
    <property type="entry name" value="Nse2(Mms21)"/>
</dbReference>
<dbReference type="GO" id="GO:0008270">
    <property type="term" value="F:zinc ion binding"/>
    <property type="evidence" value="ECO:0007669"/>
    <property type="project" value="UniProtKB-KW"/>
</dbReference>